<dbReference type="Proteomes" id="UP000790787">
    <property type="component" value="Chromosome 20"/>
</dbReference>
<dbReference type="RefSeq" id="XP_075096488.1">
    <property type="nucleotide sequence ID" value="XM_075240387.1"/>
</dbReference>
<evidence type="ECO:0000313" key="1">
    <source>
        <dbReference type="Proteomes" id="UP000790787"/>
    </source>
</evidence>
<reference evidence="1" key="1">
    <citation type="journal article" date="2014" name="Nat. Commun.">
        <title>The tobacco genome sequence and its comparison with those of tomato and potato.</title>
        <authorList>
            <person name="Sierro N."/>
            <person name="Battey J.N."/>
            <person name="Ouadi S."/>
            <person name="Bakaher N."/>
            <person name="Bovet L."/>
            <person name="Willig A."/>
            <person name="Goepfert S."/>
            <person name="Peitsch M.C."/>
            <person name="Ivanov N.V."/>
        </authorList>
    </citation>
    <scope>NUCLEOTIDE SEQUENCE [LARGE SCALE GENOMIC DNA]</scope>
</reference>
<keyword evidence="1" id="KW-1185">Reference proteome</keyword>
<proteinExistence type="predicted"/>
<organism evidence="1 2">
    <name type="scientific">Nicotiana tabacum</name>
    <name type="common">Common tobacco</name>
    <dbReference type="NCBI Taxonomy" id="4097"/>
    <lineage>
        <taxon>Eukaryota</taxon>
        <taxon>Viridiplantae</taxon>
        <taxon>Streptophyta</taxon>
        <taxon>Embryophyta</taxon>
        <taxon>Tracheophyta</taxon>
        <taxon>Spermatophyta</taxon>
        <taxon>Magnoliopsida</taxon>
        <taxon>eudicotyledons</taxon>
        <taxon>Gunneridae</taxon>
        <taxon>Pentapetalae</taxon>
        <taxon>asterids</taxon>
        <taxon>lamiids</taxon>
        <taxon>Solanales</taxon>
        <taxon>Solanaceae</taxon>
        <taxon>Nicotianoideae</taxon>
        <taxon>Nicotianeae</taxon>
        <taxon>Nicotiana</taxon>
    </lineage>
</organism>
<evidence type="ECO:0000313" key="2">
    <source>
        <dbReference type="RefSeq" id="XP_075096488.1"/>
    </source>
</evidence>
<reference evidence="2" key="2">
    <citation type="submission" date="2025-08" db="UniProtKB">
        <authorList>
            <consortium name="RefSeq"/>
        </authorList>
    </citation>
    <scope>IDENTIFICATION</scope>
    <source>
        <tissue evidence="2">Leaf</tissue>
    </source>
</reference>
<gene>
    <name evidence="2" type="primary">LOC142174567</name>
</gene>
<name>A0AC58TGY5_TOBAC</name>
<accession>A0AC58TGY5</accession>
<sequence length="148" mass="16810">MAETSIDHTHPLYLGPSYTPSSVSILVKLIGSDNYGIWSKSIRIVLLGKMKLGFVTDTCKKDLYKAAELQEQWKMCNAVVLSWIMNNVRAEFLGGIVDASDAHLVWEDLREIFDKVNRVWIFQLHREIATLSQGTSSISVYFSKLKEL</sequence>
<protein>
    <submittedName>
        <fullName evidence="2">Uncharacterized protein LOC142174567</fullName>
    </submittedName>
</protein>